<name>A0A2I1J7G5_9BIFI</name>
<dbReference type="NCBIfam" id="NF003807">
    <property type="entry name" value="PRK05395.1-4"/>
    <property type="match status" value="1"/>
</dbReference>
<feature type="binding site" evidence="8 10">
    <location>
        <position position="86"/>
    </location>
    <ligand>
        <name>substrate</name>
    </ligand>
</feature>
<accession>A0A2I1J7G5</accession>
<evidence type="ECO:0000256" key="1">
    <source>
        <dbReference type="ARBA" id="ARBA00001864"/>
    </source>
</evidence>
<keyword evidence="6 8" id="KW-0057">Aromatic amino acid biosynthesis</keyword>
<dbReference type="InterPro" id="IPR036441">
    <property type="entry name" value="DHquinase_II_sf"/>
</dbReference>
<dbReference type="NCBIfam" id="TIGR01088">
    <property type="entry name" value="aroQ"/>
    <property type="match status" value="1"/>
</dbReference>
<keyword evidence="8" id="KW-0028">Amino-acid biosynthesis</keyword>
<evidence type="ECO:0000256" key="9">
    <source>
        <dbReference type="PIRSR" id="PIRSR001399-1"/>
    </source>
</evidence>
<dbReference type="UniPathway" id="UPA00053">
    <property type="reaction ID" value="UER00086"/>
</dbReference>
<dbReference type="GO" id="GO:0009423">
    <property type="term" value="P:chorismate biosynthetic process"/>
    <property type="evidence" value="ECO:0007669"/>
    <property type="project" value="UniProtKB-UniRule"/>
</dbReference>
<organism evidence="12 13">
    <name type="scientific">Alloscardovia omnicolens</name>
    <dbReference type="NCBI Taxonomy" id="419015"/>
    <lineage>
        <taxon>Bacteria</taxon>
        <taxon>Bacillati</taxon>
        <taxon>Actinomycetota</taxon>
        <taxon>Actinomycetes</taxon>
        <taxon>Bifidobacteriales</taxon>
        <taxon>Bifidobacteriaceae</taxon>
        <taxon>Alloscardovia</taxon>
    </lineage>
</organism>
<dbReference type="PANTHER" id="PTHR21272">
    <property type="entry name" value="CATABOLIC 3-DEHYDROQUINASE"/>
    <property type="match status" value="1"/>
</dbReference>
<dbReference type="GO" id="GO:0003855">
    <property type="term" value="F:3-dehydroquinate dehydratase activity"/>
    <property type="evidence" value="ECO:0007669"/>
    <property type="project" value="UniProtKB-UniRule"/>
</dbReference>
<dbReference type="Proteomes" id="UP000242263">
    <property type="component" value="Unassembled WGS sequence"/>
</dbReference>
<dbReference type="Pfam" id="PF01220">
    <property type="entry name" value="DHquinase_II"/>
    <property type="match status" value="1"/>
</dbReference>
<evidence type="ECO:0000256" key="3">
    <source>
        <dbReference type="ARBA" id="ARBA00011037"/>
    </source>
</evidence>
<dbReference type="SUPFAM" id="SSF52304">
    <property type="entry name" value="Type II 3-dehydroquinate dehydratase"/>
    <property type="match status" value="1"/>
</dbReference>
<proteinExistence type="inferred from homology"/>
<evidence type="ECO:0000256" key="11">
    <source>
        <dbReference type="PIRSR" id="PIRSR001399-3"/>
    </source>
</evidence>
<feature type="binding site" evidence="8 10">
    <location>
        <position position="80"/>
    </location>
    <ligand>
        <name>substrate</name>
    </ligand>
</feature>
<dbReference type="GO" id="GO:0008652">
    <property type="term" value="P:amino acid biosynthetic process"/>
    <property type="evidence" value="ECO:0007669"/>
    <property type="project" value="UniProtKB-KW"/>
</dbReference>
<evidence type="ECO:0000313" key="12">
    <source>
        <dbReference type="EMBL" id="PKZ15956.1"/>
    </source>
</evidence>
<dbReference type="PANTHER" id="PTHR21272:SF3">
    <property type="entry name" value="CATABOLIC 3-DEHYDROQUINASE"/>
    <property type="match status" value="1"/>
</dbReference>
<dbReference type="AlphaFoldDB" id="A0A2I1J7G5"/>
<evidence type="ECO:0000256" key="10">
    <source>
        <dbReference type="PIRSR" id="PIRSR001399-2"/>
    </source>
</evidence>
<comment type="function">
    <text evidence="8">Catalyzes a trans-dehydration via an enolate intermediate.</text>
</comment>
<gene>
    <name evidence="8 12" type="primary">aroQ</name>
    <name evidence="12" type="ORF">CYJ32_00455</name>
</gene>
<evidence type="ECO:0000256" key="4">
    <source>
        <dbReference type="ARBA" id="ARBA00011193"/>
    </source>
</evidence>
<comment type="catalytic activity">
    <reaction evidence="1 8">
        <text>3-dehydroquinate = 3-dehydroshikimate + H2O</text>
        <dbReference type="Rhea" id="RHEA:21096"/>
        <dbReference type="ChEBI" id="CHEBI:15377"/>
        <dbReference type="ChEBI" id="CHEBI:16630"/>
        <dbReference type="ChEBI" id="CHEBI:32364"/>
        <dbReference type="EC" id="4.2.1.10"/>
    </reaction>
</comment>
<dbReference type="CDD" id="cd00466">
    <property type="entry name" value="DHQase_II"/>
    <property type="match status" value="1"/>
</dbReference>
<sequence length="154" mass="16622">MVKRAEVSKIVVINGPNLGRLGVREPEIYGSATLEDLRAACTQWGQELGIDVEVRQSDSEAEVIGWMHQAVDEKTPVVLNPAAFTHYSYGLADAAAQVTDVHIPLIEVHISNPAGREAFRKHSVISPIATGTITGMGFYGYKLALDAAVHALED</sequence>
<comment type="subunit">
    <text evidence="4 8">Homododecamer.</text>
</comment>
<dbReference type="PIRSF" id="PIRSF001399">
    <property type="entry name" value="DHquinase_II"/>
    <property type="match status" value="1"/>
</dbReference>
<evidence type="ECO:0000256" key="5">
    <source>
        <dbReference type="ARBA" id="ARBA00012060"/>
    </source>
</evidence>
<evidence type="ECO:0000256" key="7">
    <source>
        <dbReference type="ARBA" id="ARBA00023239"/>
    </source>
</evidence>
<dbReference type="PROSITE" id="PS01029">
    <property type="entry name" value="DEHYDROQUINASE_II"/>
    <property type="match status" value="1"/>
</dbReference>
<dbReference type="EC" id="4.2.1.10" evidence="5 8"/>
<comment type="pathway">
    <text evidence="2 8">Metabolic intermediate biosynthesis; chorismate biosynthesis; chorismate from D-erythrose 4-phosphate and phosphoenolpyruvate: step 3/7.</text>
</comment>
<dbReference type="InterPro" id="IPR001874">
    <property type="entry name" value="DHquinase_II"/>
</dbReference>
<dbReference type="Gene3D" id="3.40.50.9100">
    <property type="entry name" value="Dehydroquinase, class II"/>
    <property type="match status" value="1"/>
</dbReference>
<comment type="similarity">
    <text evidence="3 8">Belongs to the type-II 3-dehydroquinase family.</text>
</comment>
<dbReference type="GO" id="GO:0019631">
    <property type="term" value="P:quinate catabolic process"/>
    <property type="evidence" value="ECO:0007669"/>
    <property type="project" value="TreeGrafter"/>
</dbReference>
<dbReference type="HAMAP" id="MF_00169">
    <property type="entry name" value="AroQ"/>
    <property type="match status" value="1"/>
</dbReference>
<dbReference type="EMBL" id="PKGU01000001">
    <property type="protein sequence ID" value="PKZ15956.1"/>
    <property type="molecule type" value="Genomic_DNA"/>
</dbReference>
<dbReference type="NCBIfam" id="NF003805">
    <property type="entry name" value="PRK05395.1-2"/>
    <property type="match status" value="1"/>
</dbReference>
<protein>
    <recommendedName>
        <fullName evidence="5 8">3-dehydroquinate dehydratase</fullName>
        <shortName evidence="8">3-dehydroquinase</shortName>
        <ecNumber evidence="5 8">4.2.1.10</ecNumber>
    </recommendedName>
    <alternativeName>
        <fullName evidence="8">Type II DHQase</fullName>
    </alternativeName>
</protein>
<feature type="binding site" evidence="8 10">
    <location>
        <position position="93"/>
    </location>
    <ligand>
        <name>substrate</name>
    </ligand>
</feature>
<feature type="active site" description="Proton donor" evidence="8 9">
    <location>
        <position position="109"/>
    </location>
</feature>
<dbReference type="InterPro" id="IPR018509">
    <property type="entry name" value="DHquinase_II_CS"/>
</dbReference>
<evidence type="ECO:0000256" key="6">
    <source>
        <dbReference type="ARBA" id="ARBA00023141"/>
    </source>
</evidence>
<evidence type="ECO:0000256" key="8">
    <source>
        <dbReference type="HAMAP-Rule" id="MF_00169"/>
    </source>
</evidence>
<feature type="active site" description="Proton acceptor" evidence="8 9">
    <location>
        <position position="29"/>
    </location>
</feature>
<comment type="caution">
    <text evidence="12">The sequence shown here is derived from an EMBL/GenBank/DDBJ whole genome shotgun (WGS) entry which is preliminary data.</text>
</comment>
<reference evidence="12 13" key="1">
    <citation type="submission" date="2017-12" db="EMBL/GenBank/DDBJ databases">
        <title>Phylogenetic diversity of female urinary microbiome.</title>
        <authorList>
            <person name="Thomas-White K."/>
            <person name="Wolfe A.J."/>
        </authorList>
    </citation>
    <scope>NUCLEOTIDE SEQUENCE [LARGE SCALE GENOMIC DNA]</scope>
    <source>
        <strain evidence="12 13">UMB0064</strain>
    </source>
</reference>
<dbReference type="RefSeq" id="WP_101541119.1">
    <property type="nucleotide sequence ID" value="NZ_CAUUNK010000067.1"/>
</dbReference>
<feature type="site" description="Transition state stabilizer" evidence="8 11">
    <location>
        <position position="24"/>
    </location>
</feature>
<evidence type="ECO:0000256" key="2">
    <source>
        <dbReference type="ARBA" id="ARBA00004902"/>
    </source>
</evidence>
<feature type="binding site" evidence="8 10">
    <location>
        <position position="120"/>
    </location>
    <ligand>
        <name>substrate</name>
    </ligand>
</feature>
<feature type="binding site" evidence="8 10">
    <location>
        <begin position="110"/>
        <end position="111"/>
    </location>
    <ligand>
        <name>substrate</name>
    </ligand>
</feature>
<keyword evidence="7 8" id="KW-0456">Lyase</keyword>
<dbReference type="GO" id="GO:0009073">
    <property type="term" value="P:aromatic amino acid family biosynthetic process"/>
    <property type="evidence" value="ECO:0007669"/>
    <property type="project" value="UniProtKB-KW"/>
</dbReference>
<evidence type="ECO:0000313" key="13">
    <source>
        <dbReference type="Proteomes" id="UP000242263"/>
    </source>
</evidence>